<keyword evidence="3" id="KW-1185">Reference proteome</keyword>
<gene>
    <name evidence="2" type="ORF">B2G88_02950</name>
</gene>
<accession>A0A202EC29</accession>
<dbReference type="InterPro" id="IPR021377">
    <property type="entry name" value="DUF3006"/>
</dbReference>
<dbReference type="OrthoDB" id="299121at2157"/>
<feature type="region of interest" description="Disordered" evidence="1">
    <location>
        <begin position="65"/>
        <end position="103"/>
    </location>
</feature>
<sequence>MKTTYTAVLDRIVDGETAVFLLEDDGEVVDERTEPITALPAGATEAAHEGAVFELTYEDETLLEAVPKPAAERERRERTQDRFDRLSERLPGSDDEERNESGG</sequence>
<dbReference type="Pfam" id="PF11213">
    <property type="entry name" value="DUF3006"/>
    <property type="match status" value="1"/>
</dbReference>
<proteinExistence type="predicted"/>
<evidence type="ECO:0000313" key="3">
    <source>
        <dbReference type="Proteomes" id="UP000196084"/>
    </source>
</evidence>
<organism evidence="2 3">
    <name type="scientific">Natronolimnobius baerhuensis</name>
    <dbReference type="NCBI Taxonomy" id="253108"/>
    <lineage>
        <taxon>Archaea</taxon>
        <taxon>Methanobacteriati</taxon>
        <taxon>Methanobacteriota</taxon>
        <taxon>Stenosarchaea group</taxon>
        <taxon>Halobacteria</taxon>
        <taxon>Halobacteriales</taxon>
        <taxon>Natrialbaceae</taxon>
        <taxon>Natronolimnobius</taxon>
    </lineage>
</organism>
<dbReference type="EMBL" id="MWPH01000001">
    <property type="protein sequence ID" value="OVE85789.1"/>
    <property type="molecule type" value="Genomic_DNA"/>
</dbReference>
<reference evidence="2 3" key="1">
    <citation type="submission" date="2017-02" db="EMBL/GenBank/DDBJ databases">
        <title>Natronthermophilus aegyptiacus gen. nov.,sp. nov., an aerobic, extremely halophilic alkalithermophilic archaeon isolated from the athalassohaline Wadi An Natrun, Egypt.</title>
        <authorList>
            <person name="Zhao B."/>
        </authorList>
    </citation>
    <scope>NUCLEOTIDE SEQUENCE [LARGE SCALE GENOMIC DNA]</scope>
    <source>
        <strain evidence="2 3">CGMCC 1.3597</strain>
    </source>
</reference>
<comment type="caution">
    <text evidence="2">The sequence shown here is derived from an EMBL/GenBank/DDBJ whole genome shotgun (WGS) entry which is preliminary data.</text>
</comment>
<feature type="compositionally biased region" description="Acidic residues" evidence="1">
    <location>
        <begin position="93"/>
        <end position="103"/>
    </location>
</feature>
<protein>
    <submittedName>
        <fullName evidence="2">DUF3006 domain-containing protein</fullName>
    </submittedName>
</protein>
<evidence type="ECO:0000313" key="2">
    <source>
        <dbReference type="EMBL" id="OVE85789.1"/>
    </source>
</evidence>
<dbReference type="Proteomes" id="UP000196084">
    <property type="component" value="Unassembled WGS sequence"/>
</dbReference>
<dbReference type="AlphaFoldDB" id="A0A202EC29"/>
<evidence type="ECO:0000256" key="1">
    <source>
        <dbReference type="SAM" id="MobiDB-lite"/>
    </source>
</evidence>
<feature type="compositionally biased region" description="Basic and acidic residues" evidence="1">
    <location>
        <begin position="70"/>
        <end position="92"/>
    </location>
</feature>
<name>A0A202EC29_9EURY</name>
<dbReference type="RefSeq" id="WP_054863034.1">
    <property type="nucleotide sequence ID" value="NZ_MWPH01000001.1"/>
</dbReference>